<evidence type="ECO:0000256" key="1">
    <source>
        <dbReference type="SAM" id="MobiDB-lite"/>
    </source>
</evidence>
<feature type="compositionally biased region" description="Low complexity" evidence="1">
    <location>
        <begin position="1"/>
        <end position="12"/>
    </location>
</feature>
<proteinExistence type="predicted"/>
<reference evidence="2" key="1">
    <citation type="submission" date="2021-03" db="EMBL/GenBank/DDBJ databases">
        <authorList>
            <consortium name="Genoscope - CEA"/>
            <person name="William W."/>
        </authorList>
    </citation>
    <scope>NUCLEOTIDE SEQUENCE</scope>
    <source>
        <strain evidence="2">Doubled-haploid Pahang</strain>
    </source>
</reference>
<gene>
    <name evidence="2" type="ORF">GSMUA_145990.1</name>
</gene>
<protein>
    <submittedName>
        <fullName evidence="2">(wild Malaysian banana) hypothetical protein</fullName>
    </submittedName>
</protein>
<feature type="compositionally biased region" description="Low complexity" evidence="1">
    <location>
        <begin position="73"/>
        <end position="98"/>
    </location>
</feature>
<evidence type="ECO:0000313" key="2">
    <source>
        <dbReference type="EMBL" id="CAG1844804.1"/>
    </source>
</evidence>
<feature type="compositionally biased region" description="Low complexity" evidence="1">
    <location>
        <begin position="173"/>
        <end position="184"/>
    </location>
</feature>
<feature type="compositionally biased region" description="Basic residues" evidence="1">
    <location>
        <begin position="137"/>
        <end position="164"/>
    </location>
</feature>
<accession>A0A8D7A7G2</accession>
<sequence>RFNQSSRSGSRPRPGPGSCPVPLAFSPRLPTPTSPWSSPAPEPGIRAAAATRCPFLPPPPPPPPPAAERSSWTEATLTRLARSLALKLPPGADRAAATGPPPPPSHGTSPRSSGRDRPRARQPIRVNGRGSSAGPGRRLRRCRLRRRPRCRPRRGWGGRRRHFCLRSGREPRGAAPPRASAPWP</sequence>
<dbReference type="EMBL" id="HG996469">
    <property type="protein sequence ID" value="CAG1844804.1"/>
    <property type="molecule type" value="Genomic_DNA"/>
</dbReference>
<feature type="non-terminal residue" evidence="2">
    <location>
        <position position="1"/>
    </location>
</feature>
<feature type="non-terminal residue" evidence="2">
    <location>
        <position position="184"/>
    </location>
</feature>
<feature type="region of interest" description="Disordered" evidence="1">
    <location>
        <begin position="1"/>
        <end position="184"/>
    </location>
</feature>
<feature type="compositionally biased region" description="Pro residues" evidence="1">
    <location>
        <begin position="55"/>
        <end position="66"/>
    </location>
</feature>
<dbReference type="AlphaFoldDB" id="A0A8D7A7G2"/>
<name>A0A8D7A7G2_MUSAM</name>
<feature type="compositionally biased region" description="Pro residues" evidence="1">
    <location>
        <begin position="29"/>
        <end position="42"/>
    </location>
</feature>
<organism evidence="2">
    <name type="scientific">Musa acuminata subsp. malaccensis</name>
    <name type="common">Wild banana</name>
    <name type="synonym">Musa malaccensis</name>
    <dbReference type="NCBI Taxonomy" id="214687"/>
    <lineage>
        <taxon>Eukaryota</taxon>
        <taxon>Viridiplantae</taxon>
        <taxon>Streptophyta</taxon>
        <taxon>Embryophyta</taxon>
        <taxon>Tracheophyta</taxon>
        <taxon>Spermatophyta</taxon>
        <taxon>Magnoliopsida</taxon>
        <taxon>Liliopsida</taxon>
        <taxon>Zingiberales</taxon>
        <taxon>Musaceae</taxon>
        <taxon>Musa</taxon>
    </lineage>
</organism>